<evidence type="ECO:0000256" key="4">
    <source>
        <dbReference type="ARBA" id="ARBA00022801"/>
    </source>
</evidence>
<evidence type="ECO:0000256" key="2">
    <source>
        <dbReference type="ARBA" id="ARBA00005582"/>
    </source>
</evidence>
<dbReference type="GO" id="GO:0042262">
    <property type="term" value="P:DNA protection"/>
    <property type="evidence" value="ECO:0007669"/>
    <property type="project" value="TreeGrafter"/>
</dbReference>
<evidence type="ECO:0000256" key="5">
    <source>
        <dbReference type="ARBA" id="ARBA00022842"/>
    </source>
</evidence>
<evidence type="ECO:0000256" key="3">
    <source>
        <dbReference type="ARBA" id="ARBA00022723"/>
    </source>
</evidence>
<dbReference type="PANTHER" id="PTHR43758:SF2">
    <property type="entry name" value="OXIDIZED PURINE NUCLEOSIDE TRIPHOSPHATE HYDROLASE"/>
    <property type="match status" value="1"/>
</dbReference>
<dbReference type="GO" id="GO:0008413">
    <property type="term" value="F:8-oxo-7,8-dihydroguanosine triphosphate pyrophosphatase activity"/>
    <property type="evidence" value="ECO:0007669"/>
    <property type="project" value="TreeGrafter"/>
</dbReference>
<evidence type="ECO:0000313" key="7">
    <source>
        <dbReference type="EMBL" id="OCB88435.1"/>
    </source>
</evidence>
<dbReference type="SUPFAM" id="SSF55811">
    <property type="entry name" value="Nudix"/>
    <property type="match status" value="1"/>
</dbReference>
<proteinExistence type="inferred from homology"/>
<accession>A0A9Q5HYM6</accession>
<gene>
    <name evidence="7" type="ORF">A7U60_g4477</name>
</gene>
<dbReference type="PANTHER" id="PTHR43758">
    <property type="entry name" value="7,8-DIHYDRO-8-OXOGUANINE TRIPHOSPHATASE"/>
    <property type="match status" value="1"/>
</dbReference>
<feature type="region of interest" description="Disordered" evidence="6">
    <location>
        <begin position="193"/>
        <end position="221"/>
    </location>
</feature>
<feature type="region of interest" description="Disordered" evidence="6">
    <location>
        <begin position="1"/>
        <end position="23"/>
    </location>
</feature>
<dbReference type="CDD" id="cd03427">
    <property type="entry name" value="NUDIX_MTH1_Nudt1"/>
    <property type="match status" value="1"/>
</dbReference>
<dbReference type="GO" id="GO:0005737">
    <property type="term" value="C:cytoplasm"/>
    <property type="evidence" value="ECO:0007669"/>
    <property type="project" value="TreeGrafter"/>
</dbReference>
<dbReference type="OrthoDB" id="447842at2759"/>
<name>A0A9Q5HYM6_SANBA</name>
<organism evidence="7 8">
    <name type="scientific">Sanghuangporus baumii</name>
    <name type="common">Phellinus baumii</name>
    <dbReference type="NCBI Taxonomy" id="108892"/>
    <lineage>
        <taxon>Eukaryota</taxon>
        <taxon>Fungi</taxon>
        <taxon>Dikarya</taxon>
        <taxon>Basidiomycota</taxon>
        <taxon>Agaricomycotina</taxon>
        <taxon>Agaricomycetes</taxon>
        <taxon>Hymenochaetales</taxon>
        <taxon>Hymenochaetaceae</taxon>
        <taxon>Sanghuangporus</taxon>
    </lineage>
</organism>
<evidence type="ECO:0000256" key="1">
    <source>
        <dbReference type="ARBA" id="ARBA00001946"/>
    </source>
</evidence>
<keyword evidence="4" id="KW-0378">Hydrolase</keyword>
<protein>
    <recommendedName>
        <fullName evidence="9">Nudix hydrolase domain-containing protein</fullName>
    </recommendedName>
</protein>
<dbReference type="InterPro" id="IPR015797">
    <property type="entry name" value="NUDIX_hydrolase-like_dom_sf"/>
</dbReference>
<dbReference type="AlphaFoldDB" id="A0A9Q5HYM6"/>
<keyword evidence="5" id="KW-0460">Magnesium</keyword>
<dbReference type="EMBL" id="LNZH02000179">
    <property type="protein sequence ID" value="OCB88435.1"/>
    <property type="molecule type" value="Genomic_DNA"/>
</dbReference>
<keyword evidence="8" id="KW-1185">Reference proteome</keyword>
<feature type="compositionally biased region" description="Low complexity" evidence="6">
    <location>
        <begin position="196"/>
        <end position="218"/>
    </location>
</feature>
<comment type="cofactor">
    <cofactor evidence="1">
        <name>Mg(2+)</name>
        <dbReference type="ChEBI" id="CHEBI:18420"/>
    </cofactor>
</comment>
<evidence type="ECO:0008006" key="9">
    <source>
        <dbReference type="Google" id="ProtNLM"/>
    </source>
</evidence>
<keyword evidence="3" id="KW-0479">Metal-binding</keyword>
<evidence type="ECO:0000256" key="6">
    <source>
        <dbReference type="SAM" id="MobiDB-lite"/>
    </source>
</evidence>
<sequence length="284" mass="31753">MASDSQEDQSSSPALPAGLKAAQDRKEYEPQCCWCDVSISVPSVPPPPGLEQHGKLIELFSGGSGEGDDASADWKNWRELRRFKPFTNVFVCDRKNGRILLGMKKRGFGKNMYNGFGGKVEPNESPMEAAEEAGISANLEECGALLFVNASTEYCHYVHMYRAYEYDGEPIETEEMHPQWFAIPKEYLDSNPAFKESSSSSSSASSSLTLSHSESESLPPIPLEQMWPDDELWMPLLLKGQYFVGRVDFGIKDSDAQHGSWTMERWWFEVGGLSRVLDCLKLIA</sequence>
<dbReference type="Proteomes" id="UP000757232">
    <property type="component" value="Unassembled WGS sequence"/>
</dbReference>
<comment type="similarity">
    <text evidence="2">Belongs to the Nudix hydrolase family.</text>
</comment>
<comment type="caution">
    <text evidence="7">The sequence shown here is derived from an EMBL/GenBank/DDBJ whole genome shotgun (WGS) entry which is preliminary data.</text>
</comment>
<reference evidence="7" key="1">
    <citation type="submission" date="2016-06" db="EMBL/GenBank/DDBJ databases">
        <title>Draft Genome sequence of the fungus Inonotus baumii.</title>
        <authorList>
            <person name="Zhu H."/>
            <person name="Lin W."/>
        </authorList>
    </citation>
    <scope>NUCLEOTIDE SEQUENCE</scope>
    <source>
        <strain evidence="7">821</strain>
    </source>
</reference>
<dbReference type="GO" id="GO:0046872">
    <property type="term" value="F:metal ion binding"/>
    <property type="evidence" value="ECO:0007669"/>
    <property type="project" value="UniProtKB-KW"/>
</dbReference>
<evidence type="ECO:0000313" key="8">
    <source>
        <dbReference type="Proteomes" id="UP000757232"/>
    </source>
</evidence>
<dbReference type="Gene3D" id="3.90.79.10">
    <property type="entry name" value="Nucleoside Triphosphate Pyrophosphohydrolase"/>
    <property type="match status" value="1"/>
</dbReference>